<proteinExistence type="predicted"/>
<protein>
    <submittedName>
        <fullName evidence="2">Uncharacterized protein</fullName>
    </submittedName>
</protein>
<accession>G3BCI8</accession>
<dbReference type="Proteomes" id="UP000000707">
    <property type="component" value="Unassembled WGS sequence"/>
</dbReference>
<dbReference type="HOGENOM" id="CLU_3032171_0_0_1"/>
<name>G3BCI8_CANTC</name>
<evidence type="ECO:0000313" key="3">
    <source>
        <dbReference type="Proteomes" id="UP000000707"/>
    </source>
</evidence>
<dbReference type="AlphaFoldDB" id="G3BCI8"/>
<evidence type="ECO:0000256" key="1">
    <source>
        <dbReference type="SAM" id="MobiDB-lite"/>
    </source>
</evidence>
<reference evidence="2 3" key="1">
    <citation type="journal article" date="2011" name="Proc. Natl. Acad. Sci. U.S.A.">
        <title>Comparative genomics of xylose-fermenting fungi for enhanced biofuel production.</title>
        <authorList>
            <person name="Wohlbach D.J."/>
            <person name="Kuo A."/>
            <person name="Sato T.K."/>
            <person name="Potts K.M."/>
            <person name="Salamov A.A."/>
            <person name="LaButti K.M."/>
            <person name="Sun H."/>
            <person name="Clum A."/>
            <person name="Pangilinan J.L."/>
            <person name="Lindquist E.A."/>
            <person name="Lucas S."/>
            <person name="Lapidus A."/>
            <person name="Jin M."/>
            <person name="Gunawan C."/>
            <person name="Balan V."/>
            <person name="Dale B.E."/>
            <person name="Jeffries T.W."/>
            <person name="Zinkel R."/>
            <person name="Barry K.W."/>
            <person name="Grigoriev I.V."/>
            <person name="Gasch A.P."/>
        </authorList>
    </citation>
    <scope>NUCLEOTIDE SEQUENCE [LARGE SCALE GENOMIC DNA]</scope>
    <source>
        <strain evidence="2">ATCC 10573</strain>
        <strain evidence="3">ATCC 10573 / BCRC 21748 / CBS 615 / JCM 9827 / NBRC 10315 / NRRL Y-1498 / VKM Y-70</strain>
    </source>
</reference>
<dbReference type="EMBL" id="GL996528">
    <property type="protein sequence ID" value="EGV61041.1"/>
    <property type="molecule type" value="Genomic_DNA"/>
</dbReference>
<sequence length="55" mass="6121">MSLKTRLQSLKNKLSSNKTKSSKNSTAEQIHKANKRVPQPYDKPSSPGGTKMHIL</sequence>
<keyword evidence="3" id="KW-1185">Reference proteome</keyword>
<organism evidence="3">
    <name type="scientific">Candida tenuis (strain ATCC 10573 / BCRC 21748 / CBS 615 / JCM 9827 / NBRC 10315 / NRRL Y-1498 / VKM Y-70)</name>
    <name type="common">Yeast</name>
    <name type="synonym">Yamadazyma tenuis</name>
    <dbReference type="NCBI Taxonomy" id="590646"/>
    <lineage>
        <taxon>Eukaryota</taxon>
        <taxon>Fungi</taxon>
        <taxon>Dikarya</taxon>
        <taxon>Ascomycota</taxon>
        <taxon>Saccharomycotina</taxon>
        <taxon>Pichiomycetes</taxon>
        <taxon>Debaryomycetaceae</taxon>
        <taxon>Yamadazyma</taxon>
    </lineage>
</organism>
<dbReference type="EMBL" id="GL996528">
    <property type="protein sequence ID" value="EGV61040.1"/>
    <property type="molecule type" value="Genomic_DNA"/>
</dbReference>
<evidence type="ECO:0000313" key="2">
    <source>
        <dbReference type="EMBL" id="EGV61040.1"/>
    </source>
</evidence>
<feature type="region of interest" description="Disordered" evidence="1">
    <location>
        <begin position="1"/>
        <end position="55"/>
    </location>
</feature>
<gene>
    <name evidence="2" type="ORF">CANTEDRAFT_116236</name>
</gene>
<feature type="compositionally biased region" description="Low complexity" evidence="1">
    <location>
        <begin position="9"/>
        <end position="26"/>
    </location>
</feature>